<sequence>MEQYIYYSIILFSTIVAFLYLYIIVEKSIEKIARKQKSRYEKQLIPEIDSIINKVIDTGNIKDIDIDRKRLKKILRNSIRRDILEERISYYLENFTGEFREILIQFCEDYRIVEEELKDLNTRNIYKKALCCKKLGELRSKKAIKDLLEQVSISIQDIKYNALLALAKIGDDQSFIDAFSKINGSILLSERSLIEIIDSFEGNKSFVYSKMIDDEDEFISSLFIKSAGNSLEYTLIEPIAKYLDSNSKERRISAIKALGNMKDTRYIDKISDLLDDESWEVRALAAKTLGRYSDTNIIPKLIDKLSDRQWFVRYNSAVSILKLDESLQYVHKVFEGHDRFAKDIIISAMEDTDLMSRIFDEENNKYYDEKLAVLIKNYIDNGGETKDE</sequence>
<dbReference type="InterPro" id="IPR011989">
    <property type="entry name" value="ARM-like"/>
</dbReference>
<dbReference type="Proteomes" id="UP001057868">
    <property type="component" value="Unassembled WGS sequence"/>
</dbReference>
<evidence type="ECO:0000313" key="3">
    <source>
        <dbReference type="Proteomes" id="UP001057868"/>
    </source>
</evidence>
<protein>
    <recommendedName>
        <fullName evidence="4">HEAT repeat domain-containing protein</fullName>
    </recommendedName>
</protein>
<name>A0A9W6DC34_9CLOT</name>
<keyword evidence="1" id="KW-0812">Transmembrane</keyword>
<organism evidence="2 3">
    <name type="scientific">Clostridium folliculivorans</name>
    <dbReference type="NCBI Taxonomy" id="2886038"/>
    <lineage>
        <taxon>Bacteria</taxon>
        <taxon>Bacillati</taxon>
        <taxon>Bacillota</taxon>
        <taxon>Clostridia</taxon>
        <taxon>Eubacteriales</taxon>
        <taxon>Clostridiaceae</taxon>
        <taxon>Clostridium</taxon>
    </lineage>
</organism>
<comment type="caution">
    <text evidence="2">The sequence shown here is derived from an EMBL/GenBank/DDBJ whole genome shotgun (WGS) entry which is preliminary data.</text>
</comment>
<dbReference type="SUPFAM" id="SSF48371">
    <property type="entry name" value="ARM repeat"/>
    <property type="match status" value="1"/>
</dbReference>
<dbReference type="AlphaFoldDB" id="A0A9W6DC34"/>
<dbReference type="Gene3D" id="1.25.10.10">
    <property type="entry name" value="Leucine-rich Repeat Variant"/>
    <property type="match status" value="1"/>
</dbReference>
<reference evidence="2" key="1">
    <citation type="journal article" date="2023" name="Int. J. Syst. Evol. Microbiol.">
        <title>&lt;i&gt;Clostridium folliculivorans&lt;/i&gt; sp. nov., isolated from soil samples of an organic paddy in Japan.</title>
        <authorList>
            <person name="Tazawa J."/>
            <person name="Kobayashi H."/>
            <person name="Tanizawa Y."/>
            <person name="Uchino A."/>
            <person name="Tanaka F."/>
            <person name="Urashima Y."/>
            <person name="Miura S."/>
            <person name="Sakamoto M."/>
            <person name="Ohkuma M."/>
            <person name="Tohno M."/>
        </authorList>
    </citation>
    <scope>NUCLEOTIDE SEQUENCE</scope>
    <source>
        <strain evidence="2">D1-1</strain>
    </source>
</reference>
<gene>
    <name evidence="2" type="ORF">CFOLD11_31700</name>
</gene>
<dbReference type="PANTHER" id="PTHR12697">
    <property type="entry name" value="PBS LYASE HEAT-LIKE PROTEIN"/>
    <property type="match status" value="1"/>
</dbReference>
<keyword evidence="1" id="KW-0472">Membrane</keyword>
<feature type="transmembrane region" description="Helical" evidence="1">
    <location>
        <begin position="6"/>
        <end position="25"/>
    </location>
</feature>
<evidence type="ECO:0000256" key="1">
    <source>
        <dbReference type="SAM" id="Phobius"/>
    </source>
</evidence>
<keyword evidence="3" id="KW-1185">Reference proteome</keyword>
<dbReference type="SMART" id="SM00567">
    <property type="entry name" value="EZ_HEAT"/>
    <property type="match status" value="2"/>
</dbReference>
<accession>A0A9W6DC34</accession>
<dbReference type="InterPro" id="IPR004155">
    <property type="entry name" value="PBS_lyase_HEAT"/>
</dbReference>
<keyword evidence="1" id="KW-1133">Transmembrane helix</keyword>
<dbReference type="Pfam" id="PF13646">
    <property type="entry name" value="HEAT_2"/>
    <property type="match status" value="1"/>
</dbReference>
<dbReference type="RefSeq" id="WP_261853254.1">
    <property type="nucleotide sequence ID" value="NZ_BQXY01000005.1"/>
</dbReference>
<evidence type="ECO:0000313" key="2">
    <source>
        <dbReference type="EMBL" id="GKU26343.1"/>
    </source>
</evidence>
<proteinExistence type="predicted"/>
<dbReference type="EMBL" id="BQXY01000005">
    <property type="protein sequence ID" value="GKU26343.1"/>
    <property type="molecule type" value="Genomic_DNA"/>
</dbReference>
<dbReference type="InterPro" id="IPR016024">
    <property type="entry name" value="ARM-type_fold"/>
</dbReference>
<evidence type="ECO:0008006" key="4">
    <source>
        <dbReference type="Google" id="ProtNLM"/>
    </source>
</evidence>
<dbReference type="PANTHER" id="PTHR12697:SF5">
    <property type="entry name" value="DEOXYHYPUSINE HYDROXYLASE"/>
    <property type="match status" value="1"/>
</dbReference>
<dbReference type="GO" id="GO:0016491">
    <property type="term" value="F:oxidoreductase activity"/>
    <property type="evidence" value="ECO:0007669"/>
    <property type="project" value="TreeGrafter"/>
</dbReference>